<keyword evidence="7" id="KW-0804">Transcription</keyword>
<dbReference type="AlphaFoldDB" id="A0A226DK53"/>
<dbReference type="SUPFAM" id="SSF57667">
    <property type="entry name" value="beta-beta-alpha zinc fingers"/>
    <property type="match status" value="5"/>
</dbReference>
<sequence>MDLKQGKKRECSKPSRTYSDLSRHVVTHDPDAQVKCEVCRKIFKNRDTLSGHISRIHGNRKRPSCDTCHRVFSNSCNLRRHIDDAHGTSERPRFPCGFSGCEKTFVNKYLVSTHMKTEHVENPIRFPCTLCGKDFKTRTELGKHIRAHTTEKPYTCASCGRSFAQMGTMKRHEMTHLEKSARDMFQCHVCPQTFLNRTSLQHHIRVGHENQRNYPCSSCDKRFSTSRDLMRHVEAVHATNKEKIHSCDKCEYKSHSKANLANHRVRHNTMARRHGCYFCGKKFYTFFELVSHCQVHTFEKLKYLSM</sequence>
<evidence type="ECO:0000259" key="10">
    <source>
        <dbReference type="PROSITE" id="PS50157"/>
    </source>
</evidence>
<reference evidence="11 12" key="1">
    <citation type="submission" date="2015-12" db="EMBL/GenBank/DDBJ databases">
        <title>The genome of Folsomia candida.</title>
        <authorList>
            <person name="Faddeeva A."/>
            <person name="Derks M.F."/>
            <person name="Anvar Y."/>
            <person name="Smit S."/>
            <person name="Van Straalen N."/>
            <person name="Roelofs D."/>
        </authorList>
    </citation>
    <scope>NUCLEOTIDE SEQUENCE [LARGE SCALE GENOMIC DNA]</scope>
    <source>
        <strain evidence="11 12">VU population</strain>
        <tissue evidence="11">Whole body</tissue>
    </source>
</reference>
<dbReference type="SMART" id="SM00355">
    <property type="entry name" value="ZnF_C2H2"/>
    <property type="match status" value="10"/>
</dbReference>
<feature type="domain" description="C2H2-type" evidence="10">
    <location>
        <begin position="154"/>
        <end position="181"/>
    </location>
</feature>
<feature type="domain" description="C2H2-type" evidence="10">
    <location>
        <begin position="34"/>
        <end position="62"/>
    </location>
</feature>
<keyword evidence="2" id="KW-0479">Metal-binding</keyword>
<proteinExistence type="predicted"/>
<comment type="subcellular location">
    <subcellularLocation>
        <location evidence="1">Nucleus</location>
    </subcellularLocation>
</comment>
<dbReference type="FunFam" id="3.30.160.60:FF:001289">
    <property type="entry name" value="Zinc finger protein 574"/>
    <property type="match status" value="1"/>
</dbReference>
<comment type="caution">
    <text evidence="11">The sequence shown here is derived from an EMBL/GenBank/DDBJ whole genome shotgun (WGS) entry which is preliminary data.</text>
</comment>
<feature type="domain" description="C2H2-type" evidence="10">
    <location>
        <begin position="94"/>
        <end position="123"/>
    </location>
</feature>
<evidence type="ECO:0000256" key="7">
    <source>
        <dbReference type="ARBA" id="ARBA00023163"/>
    </source>
</evidence>
<dbReference type="PANTHER" id="PTHR24393">
    <property type="entry name" value="ZINC FINGER PROTEIN"/>
    <property type="match status" value="1"/>
</dbReference>
<dbReference type="GO" id="GO:0008270">
    <property type="term" value="F:zinc ion binding"/>
    <property type="evidence" value="ECO:0007669"/>
    <property type="project" value="UniProtKB-KW"/>
</dbReference>
<evidence type="ECO:0000256" key="4">
    <source>
        <dbReference type="ARBA" id="ARBA00022771"/>
    </source>
</evidence>
<dbReference type="Pfam" id="PF00096">
    <property type="entry name" value="zf-C2H2"/>
    <property type="match status" value="6"/>
</dbReference>
<organism evidence="11 12">
    <name type="scientific">Folsomia candida</name>
    <name type="common">Springtail</name>
    <dbReference type="NCBI Taxonomy" id="158441"/>
    <lineage>
        <taxon>Eukaryota</taxon>
        <taxon>Metazoa</taxon>
        <taxon>Ecdysozoa</taxon>
        <taxon>Arthropoda</taxon>
        <taxon>Hexapoda</taxon>
        <taxon>Collembola</taxon>
        <taxon>Entomobryomorpha</taxon>
        <taxon>Isotomoidea</taxon>
        <taxon>Isotomidae</taxon>
        <taxon>Proisotominae</taxon>
        <taxon>Folsomia</taxon>
    </lineage>
</organism>
<feature type="domain" description="C2H2-type" evidence="10">
    <location>
        <begin position="126"/>
        <end position="153"/>
    </location>
</feature>
<dbReference type="GO" id="GO:0005634">
    <property type="term" value="C:nucleus"/>
    <property type="evidence" value="ECO:0007669"/>
    <property type="project" value="UniProtKB-SubCell"/>
</dbReference>
<dbReference type="Gene3D" id="3.30.160.60">
    <property type="entry name" value="Classic Zinc Finger"/>
    <property type="match status" value="6"/>
</dbReference>
<evidence type="ECO:0000256" key="9">
    <source>
        <dbReference type="PROSITE-ProRule" id="PRU00042"/>
    </source>
</evidence>
<feature type="domain" description="C2H2-type" evidence="10">
    <location>
        <begin position="274"/>
        <end position="301"/>
    </location>
</feature>
<keyword evidence="4 9" id="KW-0863">Zinc-finger</keyword>
<dbReference type="PROSITE" id="PS50157">
    <property type="entry name" value="ZINC_FINGER_C2H2_2"/>
    <property type="match status" value="8"/>
</dbReference>
<evidence type="ECO:0000313" key="11">
    <source>
        <dbReference type="EMBL" id="OXA45234.1"/>
    </source>
</evidence>
<keyword evidence="12" id="KW-1185">Reference proteome</keyword>
<dbReference type="InterPro" id="IPR036236">
    <property type="entry name" value="Znf_C2H2_sf"/>
</dbReference>
<evidence type="ECO:0000256" key="8">
    <source>
        <dbReference type="ARBA" id="ARBA00023242"/>
    </source>
</evidence>
<name>A0A226DK53_FOLCA</name>
<evidence type="ECO:0000256" key="5">
    <source>
        <dbReference type="ARBA" id="ARBA00022833"/>
    </source>
</evidence>
<dbReference type="Proteomes" id="UP000198287">
    <property type="component" value="Unassembled WGS sequence"/>
</dbReference>
<dbReference type="PANTHER" id="PTHR24393:SF34">
    <property type="entry name" value="PR_SET DOMAIN 13"/>
    <property type="match status" value="1"/>
</dbReference>
<keyword evidence="8" id="KW-0539">Nucleus</keyword>
<gene>
    <name evidence="11" type="ORF">Fcan01_20152</name>
</gene>
<protein>
    <submittedName>
        <fullName evidence="11">Zinc finger protein 26</fullName>
    </submittedName>
</protein>
<dbReference type="GO" id="GO:0001228">
    <property type="term" value="F:DNA-binding transcription activator activity, RNA polymerase II-specific"/>
    <property type="evidence" value="ECO:0007669"/>
    <property type="project" value="TreeGrafter"/>
</dbReference>
<dbReference type="OMA" id="NENMHET"/>
<evidence type="ECO:0000256" key="6">
    <source>
        <dbReference type="ARBA" id="ARBA00023015"/>
    </source>
</evidence>
<evidence type="ECO:0000256" key="2">
    <source>
        <dbReference type="ARBA" id="ARBA00022723"/>
    </source>
</evidence>
<evidence type="ECO:0000313" key="12">
    <source>
        <dbReference type="Proteomes" id="UP000198287"/>
    </source>
</evidence>
<keyword evidence="6" id="KW-0805">Transcription regulation</keyword>
<dbReference type="InterPro" id="IPR013087">
    <property type="entry name" value="Znf_C2H2_type"/>
</dbReference>
<accession>A0A226DK53</accession>
<dbReference type="PROSITE" id="PS00028">
    <property type="entry name" value="ZINC_FINGER_C2H2_1"/>
    <property type="match status" value="7"/>
</dbReference>
<keyword evidence="3" id="KW-0677">Repeat</keyword>
<evidence type="ECO:0000256" key="3">
    <source>
        <dbReference type="ARBA" id="ARBA00022737"/>
    </source>
</evidence>
<feature type="domain" description="C2H2-type" evidence="10">
    <location>
        <begin position="63"/>
        <end position="92"/>
    </location>
</feature>
<dbReference type="Pfam" id="PF13894">
    <property type="entry name" value="zf-C2H2_4"/>
    <property type="match status" value="1"/>
</dbReference>
<evidence type="ECO:0000256" key="1">
    <source>
        <dbReference type="ARBA" id="ARBA00004123"/>
    </source>
</evidence>
<dbReference type="EMBL" id="LNIX01000018">
    <property type="protein sequence ID" value="OXA45234.1"/>
    <property type="molecule type" value="Genomic_DNA"/>
</dbReference>
<dbReference type="GO" id="GO:0000978">
    <property type="term" value="F:RNA polymerase II cis-regulatory region sequence-specific DNA binding"/>
    <property type="evidence" value="ECO:0007669"/>
    <property type="project" value="TreeGrafter"/>
</dbReference>
<feature type="domain" description="C2H2-type" evidence="10">
    <location>
        <begin position="214"/>
        <end position="242"/>
    </location>
</feature>
<feature type="domain" description="C2H2-type" evidence="10">
    <location>
        <begin position="185"/>
        <end position="213"/>
    </location>
</feature>
<dbReference type="OrthoDB" id="6077919at2759"/>
<keyword evidence="5" id="KW-0862">Zinc</keyword>